<feature type="transmembrane region" description="Helical" evidence="7">
    <location>
        <begin position="271"/>
        <end position="289"/>
    </location>
</feature>
<keyword evidence="2 7" id="KW-0813">Transport</keyword>
<sequence>MSDKLAVPVAVTRRARPVTGAPSTGAARRRRRDYAGIGLWIALVLTSLLWALPFVIMFLTSVKSTADISSTAPWSLPTTWEWGNYAEAFRVGSLGTTGLNSLVISLIKVPVGLFLAAAAAFAIARLRFRAHRLVLGLIAIGSMVPIQIALGPLFSTMLSLGLLDSRPGLLLPYLAFGIPYAVFVLYGFFRAIPDELEESARLDGASTFRIFLQVILPLAKPALAALFILDFVGTWNEYAMATTLLRSQDNWTVPLAVQSFSTQHGTDYGPLNAFIILSAVPVVIVYLMFQRYFVQGALAGAVKG</sequence>
<dbReference type="OrthoDB" id="9794684at2"/>
<evidence type="ECO:0000256" key="2">
    <source>
        <dbReference type="ARBA" id="ARBA00022448"/>
    </source>
</evidence>
<dbReference type="GO" id="GO:0005886">
    <property type="term" value="C:plasma membrane"/>
    <property type="evidence" value="ECO:0007669"/>
    <property type="project" value="UniProtKB-SubCell"/>
</dbReference>
<dbReference type="PANTHER" id="PTHR43744:SF8">
    <property type="entry name" value="SN-GLYCEROL-3-PHOSPHATE TRANSPORT SYSTEM PERMEASE PROTEIN UGPE"/>
    <property type="match status" value="1"/>
</dbReference>
<dbReference type="Proteomes" id="UP000308121">
    <property type="component" value="Unassembled WGS sequence"/>
</dbReference>
<reference evidence="9 10" key="1">
    <citation type="submission" date="2019-05" db="EMBL/GenBank/DDBJ databases">
        <title>Genome sequence of Cellulomonas hominis strain CS1.</title>
        <authorList>
            <person name="Belmont J."/>
            <person name="Maclea K.S."/>
        </authorList>
    </citation>
    <scope>NUCLEOTIDE SEQUENCE [LARGE SCALE GENOMIC DNA]</scope>
    <source>
        <strain evidence="9 10">CS1</strain>
    </source>
</reference>
<accession>A0A7Z8K0J4</accession>
<feature type="transmembrane region" description="Helical" evidence="7">
    <location>
        <begin position="37"/>
        <end position="59"/>
    </location>
</feature>
<feature type="transmembrane region" description="Helical" evidence="7">
    <location>
        <begin position="133"/>
        <end position="150"/>
    </location>
</feature>
<dbReference type="GO" id="GO:0055085">
    <property type="term" value="P:transmembrane transport"/>
    <property type="evidence" value="ECO:0007669"/>
    <property type="project" value="InterPro"/>
</dbReference>
<dbReference type="PANTHER" id="PTHR43744">
    <property type="entry name" value="ABC TRANSPORTER PERMEASE PROTEIN MG189-RELATED-RELATED"/>
    <property type="match status" value="1"/>
</dbReference>
<evidence type="ECO:0000256" key="7">
    <source>
        <dbReference type="RuleBase" id="RU363032"/>
    </source>
</evidence>
<name>A0A7Z8K0J4_9CELL</name>
<feature type="transmembrane region" description="Helical" evidence="7">
    <location>
        <begin position="102"/>
        <end position="126"/>
    </location>
</feature>
<dbReference type="InterPro" id="IPR035906">
    <property type="entry name" value="MetI-like_sf"/>
</dbReference>
<feature type="domain" description="ABC transmembrane type-1" evidence="8">
    <location>
        <begin position="98"/>
        <end position="289"/>
    </location>
</feature>
<dbReference type="CDD" id="cd06261">
    <property type="entry name" value="TM_PBP2"/>
    <property type="match status" value="1"/>
</dbReference>
<protein>
    <submittedName>
        <fullName evidence="9">Carbohydrate ABC transporter permease</fullName>
    </submittedName>
</protein>
<keyword evidence="6 7" id="KW-0472">Membrane</keyword>
<dbReference type="Pfam" id="PF00528">
    <property type="entry name" value="BPD_transp_1"/>
    <property type="match status" value="1"/>
</dbReference>
<dbReference type="InterPro" id="IPR000515">
    <property type="entry name" value="MetI-like"/>
</dbReference>
<comment type="caution">
    <text evidence="9">The sequence shown here is derived from an EMBL/GenBank/DDBJ whole genome shotgun (WGS) entry which is preliminary data.</text>
</comment>
<keyword evidence="4 7" id="KW-0812">Transmembrane</keyword>
<dbReference type="SUPFAM" id="SSF161098">
    <property type="entry name" value="MetI-like"/>
    <property type="match status" value="1"/>
</dbReference>
<evidence type="ECO:0000256" key="6">
    <source>
        <dbReference type="ARBA" id="ARBA00023136"/>
    </source>
</evidence>
<dbReference type="Gene3D" id="1.10.3720.10">
    <property type="entry name" value="MetI-like"/>
    <property type="match status" value="1"/>
</dbReference>
<dbReference type="RefSeq" id="WP_154729195.1">
    <property type="nucleotide sequence ID" value="NZ_SZYE01000047.1"/>
</dbReference>
<evidence type="ECO:0000256" key="5">
    <source>
        <dbReference type="ARBA" id="ARBA00022989"/>
    </source>
</evidence>
<comment type="subcellular location">
    <subcellularLocation>
        <location evidence="1 7">Cell membrane</location>
        <topology evidence="1 7">Multi-pass membrane protein</topology>
    </subcellularLocation>
</comment>
<feature type="transmembrane region" description="Helical" evidence="7">
    <location>
        <begin position="170"/>
        <end position="189"/>
    </location>
</feature>
<proteinExistence type="inferred from homology"/>
<gene>
    <name evidence="9" type="ORF">FA014_08145</name>
</gene>
<dbReference type="EMBL" id="SZYE01000047">
    <property type="protein sequence ID" value="TKR24044.1"/>
    <property type="molecule type" value="Genomic_DNA"/>
</dbReference>
<evidence type="ECO:0000256" key="4">
    <source>
        <dbReference type="ARBA" id="ARBA00022692"/>
    </source>
</evidence>
<evidence type="ECO:0000313" key="10">
    <source>
        <dbReference type="Proteomes" id="UP000308121"/>
    </source>
</evidence>
<dbReference type="PROSITE" id="PS50928">
    <property type="entry name" value="ABC_TM1"/>
    <property type="match status" value="1"/>
</dbReference>
<evidence type="ECO:0000259" key="8">
    <source>
        <dbReference type="PROSITE" id="PS50928"/>
    </source>
</evidence>
<organism evidence="9 10">
    <name type="scientific">Cellulomonas hominis</name>
    <dbReference type="NCBI Taxonomy" id="156981"/>
    <lineage>
        <taxon>Bacteria</taxon>
        <taxon>Bacillati</taxon>
        <taxon>Actinomycetota</taxon>
        <taxon>Actinomycetes</taxon>
        <taxon>Micrococcales</taxon>
        <taxon>Cellulomonadaceae</taxon>
        <taxon>Cellulomonas</taxon>
    </lineage>
</organism>
<comment type="similarity">
    <text evidence="7">Belongs to the binding-protein-dependent transport system permease family.</text>
</comment>
<evidence type="ECO:0000256" key="3">
    <source>
        <dbReference type="ARBA" id="ARBA00022475"/>
    </source>
</evidence>
<evidence type="ECO:0000313" key="9">
    <source>
        <dbReference type="EMBL" id="TKR24044.1"/>
    </source>
</evidence>
<evidence type="ECO:0000256" key="1">
    <source>
        <dbReference type="ARBA" id="ARBA00004651"/>
    </source>
</evidence>
<keyword evidence="5 7" id="KW-1133">Transmembrane helix</keyword>
<dbReference type="AlphaFoldDB" id="A0A7Z8K0J4"/>
<keyword evidence="3" id="KW-1003">Cell membrane</keyword>
<feature type="transmembrane region" description="Helical" evidence="7">
    <location>
        <begin position="210"/>
        <end position="229"/>
    </location>
</feature>